<dbReference type="RefSeq" id="WP_343985238.1">
    <property type="nucleotide sequence ID" value="NZ_BAAAJG010000026.1"/>
</dbReference>
<evidence type="ECO:0000313" key="4">
    <source>
        <dbReference type="Proteomes" id="UP001597145"/>
    </source>
</evidence>
<gene>
    <name evidence="3" type="ORF">ACFSCY_28505</name>
</gene>
<evidence type="ECO:0000256" key="1">
    <source>
        <dbReference type="SAM" id="MobiDB-lite"/>
    </source>
</evidence>
<name>A0ABW4FSB1_9PSEU</name>
<protein>
    <recommendedName>
        <fullName evidence="5">Right handed beta helix domain-containing protein</fullName>
    </recommendedName>
</protein>
<accession>A0ABW4FSB1</accession>
<feature type="region of interest" description="Disordered" evidence="1">
    <location>
        <begin position="25"/>
        <end position="82"/>
    </location>
</feature>
<reference evidence="4" key="1">
    <citation type="journal article" date="2019" name="Int. J. Syst. Evol. Microbiol.">
        <title>The Global Catalogue of Microorganisms (GCM) 10K type strain sequencing project: providing services to taxonomists for standard genome sequencing and annotation.</title>
        <authorList>
            <consortium name="The Broad Institute Genomics Platform"/>
            <consortium name="The Broad Institute Genome Sequencing Center for Infectious Disease"/>
            <person name="Wu L."/>
            <person name="Ma J."/>
        </authorList>
    </citation>
    <scope>NUCLEOTIDE SEQUENCE [LARGE SCALE GENOMIC DNA]</scope>
    <source>
        <strain evidence="4">JCM 12165</strain>
    </source>
</reference>
<evidence type="ECO:0000256" key="2">
    <source>
        <dbReference type="SAM" id="SignalP"/>
    </source>
</evidence>
<keyword evidence="4" id="KW-1185">Reference proteome</keyword>
<dbReference type="Proteomes" id="UP001597145">
    <property type="component" value="Unassembled WGS sequence"/>
</dbReference>
<comment type="caution">
    <text evidence="3">The sequence shown here is derived from an EMBL/GenBank/DDBJ whole genome shotgun (WGS) entry which is preliminary data.</text>
</comment>
<sequence length="397" mass="40613">MNQGTRRIALLAAALALGLTACGGPEQKPGVGGVSQVPDARALPPAGGSSGSAADGGSASESEASESEEEGKGDPRNVPGVEVDARAGTFPLPAAQPVTCPDGGNSVSDAAELIEVLAGAGPGDVIRLADGRYEGTFVASTSGTPDAPIWLCGSRDAVLDGGGIRGGYVLHLDGATHWRLVGFSVSNGQKGVMADGTVGSVIQDLTVSGIGDEAVHLRRHSTDNLVIGNEISDTGNRRDKFGEGVYIGTAVSNWCTITDCLPDRSDRNVIAQNTIQDTTSEAVDIKEGTTGGLLVGNTFDGSGTTAADSWVDVKGTAWTIRGNRGTNTPLDGFQTHQIEDRWGERNLFEQNRTTSGATADKDGDPGYAIALRPAGDNVVACDNVATGGIQPANVDCR</sequence>
<dbReference type="Gene3D" id="2.160.20.10">
    <property type="entry name" value="Single-stranded right-handed beta-helix, Pectin lyase-like"/>
    <property type="match status" value="1"/>
</dbReference>
<dbReference type="InterPro" id="IPR006626">
    <property type="entry name" value="PbH1"/>
</dbReference>
<evidence type="ECO:0008006" key="5">
    <source>
        <dbReference type="Google" id="ProtNLM"/>
    </source>
</evidence>
<dbReference type="InterPro" id="IPR011050">
    <property type="entry name" value="Pectin_lyase_fold/virulence"/>
</dbReference>
<proteinExistence type="predicted"/>
<dbReference type="SMART" id="SM00710">
    <property type="entry name" value="PbH1"/>
    <property type="match status" value="5"/>
</dbReference>
<feature type="compositionally biased region" description="Low complexity" evidence="1">
    <location>
        <begin position="51"/>
        <end position="62"/>
    </location>
</feature>
<feature type="signal peptide" evidence="2">
    <location>
        <begin position="1"/>
        <end position="23"/>
    </location>
</feature>
<dbReference type="PROSITE" id="PS51257">
    <property type="entry name" value="PROKAR_LIPOPROTEIN"/>
    <property type="match status" value="1"/>
</dbReference>
<dbReference type="SUPFAM" id="SSF51126">
    <property type="entry name" value="Pectin lyase-like"/>
    <property type="match status" value="1"/>
</dbReference>
<evidence type="ECO:0000313" key="3">
    <source>
        <dbReference type="EMBL" id="MFD1533372.1"/>
    </source>
</evidence>
<dbReference type="EMBL" id="JBHUCP010000025">
    <property type="protein sequence ID" value="MFD1533372.1"/>
    <property type="molecule type" value="Genomic_DNA"/>
</dbReference>
<feature type="chain" id="PRO_5046086983" description="Right handed beta helix domain-containing protein" evidence="2">
    <location>
        <begin position="24"/>
        <end position="397"/>
    </location>
</feature>
<dbReference type="InterPro" id="IPR012334">
    <property type="entry name" value="Pectin_lyas_fold"/>
</dbReference>
<organism evidence="3 4">
    <name type="scientific">Pseudonocardia aurantiaca</name>
    <dbReference type="NCBI Taxonomy" id="75290"/>
    <lineage>
        <taxon>Bacteria</taxon>
        <taxon>Bacillati</taxon>
        <taxon>Actinomycetota</taxon>
        <taxon>Actinomycetes</taxon>
        <taxon>Pseudonocardiales</taxon>
        <taxon>Pseudonocardiaceae</taxon>
        <taxon>Pseudonocardia</taxon>
    </lineage>
</organism>
<keyword evidence="2" id="KW-0732">Signal</keyword>